<protein>
    <recommendedName>
        <fullName evidence="1">Rad60/SUMO-like domain-containing protein</fullName>
    </recommendedName>
</protein>
<evidence type="ECO:0000313" key="2">
    <source>
        <dbReference type="EMBL" id="CAH2037046.1"/>
    </source>
</evidence>
<sequence length="98" mass="11269">MMRSSSATSFASKRCRAPQETIILKITNLEDGAIDIYKMGAHVHLKKLMLAYCQRRNLDYRTLRFIYNGSFLKPRQTPAQLLMQNDDTIVTLMERGTA</sequence>
<dbReference type="PANTHER" id="PTHR10562">
    <property type="entry name" value="SMALL UBIQUITIN-RELATED MODIFIER"/>
    <property type="match status" value="1"/>
</dbReference>
<dbReference type="Gene3D" id="3.10.20.90">
    <property type="entry name" value="Phosphatidylinositol 3-kinase Catalytic Subunit, Chain A, domain 1"/>
    <property type="match status" value="1"/>
</dbReference>
<evidence type="ECO:0000313" key="3">
    <source>
        <dbReference type="Proteomes" id="UP000836841"/>
    </source>
</evidence>
<feature type="domain" description="Rad60/SUMO-like" evidence="1">
    <location>
        <begin position="41"/>
        <end position="89"/>
    </location>
</feature>
<name>A0AAU9RE75_THLAR</name>
<evidence type="ECO:0000259" key="1">
    <source>
        <dbReference type="Pfam" id="PF11976"/>
    </source>
</evidence>
<dbReference type="CDD" id="cd01763">
    <property type="entry name" value="Ubl_SUMO_like"/>
    <property type="match status" value="1"/>
</dbReference>
<gene>
    <name evidence="2" type="ORF">TAV2_LOCUS1631</name>
</gene>
<dbReference type="Proteomes" id="UP000836841">
    <property type="component" value="Chromosome 1"/>
</dbReference>
<dbReference type="Pfam" id="PF11976">
    <property type="entry name" value="Rad60-SLD"/>
    <property type="match status" value="1"/>
</dbReference>
<reference evidence="2 3" key="1">
    <citation type="submission" date="2022-03" db="EMBL/GenBank/DDBJ databases">
        <authorList>
            <person name="Nunn A."/>
            <person name="Chopra R."/>
            <person name="Nunn A."/>
            <person name="Contreras Garrido A."/>
        </authorList>
    </citation>
    <scope>NUCLEOTIDE SEQUENCE [LARGE SCALE GENOMIC DNA]</scope>
</reference>
<dbReference type="InterPro" id="IPR022617">
    <property type="entry name" value="Rad60/SUMO-like_dom"/>
</dbReference>
<dbReference type="SUPFAM" id="SSF54236">
    <property type="entry name" value="Ubiquitin-like"/>
    <property type="match status" value="1"/>
</dbReference>
<proteinExistence type="predicted"/>
<keyword evidence="3" id="KW-1185">Reference proteome</keyword>
<dbReference type="InterPro" id="IPR029071">
    <property type="entry name" value="Ubiquitin-like_domsf"/>
</dbReference>
<accession>A0AAU9RE75</accession>
<dbReference type="EMBL" id="OU466857">
    <property type="protein sequence ID" value="CAH2037046.1"/>
    <property type="molecule type" value="Genomic_DNA"/>
</dbReference>
<dbReference type="AlphaFoldDB" id="A0AAU9RE75"/>
<organism evidence="2 3">
    <name type="scientific">Thlaspi arvense</name>
    <name type="common">Field penny-cress</name>
    <dbReference type="NCBI Taxonomy" id="13288"/>
    <lineage>
        <taxon>Eukaryota</taxon>
        <taxon>Viridiplantae</taxon>
        <taxon>Streptophyta</taxon>
        <taxon>Embryophyta</taxon>
        <taxon>Tracheophyta</taxon>
        <taxon>Spermatophyta</taxon>
        <taxon>Magnoliopsida</taxon>
        <taxon>eudicotyledons</taxon>
        <taxon>Gunneridae</taxon>
        <taxon>Pentapetalae</taxon>
        <taxon>rosids</taxon>
        <taxon>malvids</taxon>
        <taxon>Brassicales</taxon>
        <taxon>Brassicaceae</taxon>
        <taxon>Thlaspideae</taxon>
        <taxon>Thlaspi</taxon>
    </lineage>
</organism>